<dbReference type="STRING" id="153721.MYP_902"/>
<dbReference type="OrthoDB" id="931936at2"/>
<dbReference type="PANTHER" id="PTHR11358">
    <property type="entry name" value="ARGINASE/AGMATINASE"/>
    <property type="match status" value="1"/>
</dbReference>
<sequence length="384" mass="44041">MNLRIFFDNIKEPLEKPSVDPTLFVNNIKFYSEDFPDWKEADIALIGLVEDRGSTTNNNLQNGPDEIRKKLYSLKRGGGAYKIVDLGNLRCGVNLEESYLRIKEVCELLMQHNTIPVLFGGTHDLDYGQFLGYESSGKVINMLNVDAFVDMAASREDMSRHHIHKILVNDPNIIFHYSQLAHQSYLVDPETINVLEKLYFETRRLGQIRESLEDIEPVVRNADMLSFDITSIKQADAPGNANAQPFGLTGEEACQICWYAGLSSRLSSFGIYEYNPELDFRGQTAGVIATMIWYFIEGFYLRQEDKDLNSVNFTKYIVSLQEEPHKLVFYKNEKSEKWWLEVPYPSGKSKFARNSIVPCSYADYQDANNGEIPNRWLLTHAKLI</sequence>
<proteinExistence type="inferred from homology"/>
<accession>A0A098L9R3</accession>
<dbReference type="CDD" id="cd09988">
    <property type="entry name" value="Formimidoylglutamase"/>
    <property type="match status" value="1"/>
</dbReference>
<dbReference type="GO" id="GO:0046872">
    <property type="term" value="F:metal ion binding"/>
    <property type="evidence" value="ECO:0007669"/>
    <property type="project" value="UniProtKB-KW"/>
</dbReference>
<evidence type="ECO:0000313" key="5">
    <source>
        <dbReference type="Proteomes" id="UP000030185"/>
    </source>
</evidence>
<dbReference type="PANTHER" id="PTHR11358:SF26">
    <property type="entry name" value="GUANIDINO ACID HYDROLASE, MITOCHONDRIAL"/>
    <property type="match status" value="1"/>
</dbReference>
<comment type="similarity">
    <text evidence="3">Belongs to the arginase family.</text>
</comment>
<dbReference type="SUPFAM" id="SSF52768">
    <property type="entry name" value="Arginase/deacetylase"/>
    <property type="match status" value="1"/>
</dbReference>
<dbReference type="eggNOG" id="COG0010">
    <property type="taxonomic scope" value="Bacteria"/>
</dbReference>
<dbReference type="GO" id="GO:0033389">
    <property type="term" value="P:putrescine biosynthetic process from arginine, via agmatine"/>
    <property type="evidence" value="ECO:0007669"/>
    <property type="project" value="TreeGrafter"/>
</dbReference>
<name>A0A098L9R3_9BACT</name>
<dbReference type="Gene3D" id="3.40.800.10">
    <property type="entry name" value="Ureohydrolase domain"/>
    <property type="match status" value="1"/>
</dbReference>
<gene>
    <name evidence="4" type="ORF">MYP_902</name>
</gene>
<keyword evidence="1" id="KW-0479">Metal-binding</keyword>
<reference evidence="4 5" key="1">
    <citation type="submission" date="2014-09" db="EMBL/GenBank/DDBJ databases">
        <title>Sporocytophaga myxococcoides PG-01 genome sequencing.</title>
        <authorList>
            <person name="Liu L."/>
            <person name="Gao P.J."/>
            <person name="Chen G.J."/>
            <person name="Wang L.S."/>
        </authorList>
    </citation>
    <scope>NUCLEOTIDE SEQUENCE [LARGE SCALE GENOMIC DNA]</scope>
    <source>
        <strain evidence="4 5">PG-01</strain>
    </source>
</reference>
<dbReference type="InterPro" id="IPR006035">
    <property type="entry name" value="Ureohydrolase"/>
</dbReference>
<comment type="caution">
    <text evidence="4">The sequence shown here is derived from an EMBL/GenBank/DDBJ whole genome shotgun (WGS) entry which is preliminary data.</text>
</comment>
<dbReference type="PROSITE" id="PS51409">
    <property type="entry name" value="ARGINASE_2"/>
    <property type="match status" value="1"/>
</dbReference>
<dbReference type="EMBL" id="BBLT01000002">
    <property type="protein sequence ID" value="GAL83675.1"/>
    <property type="molecule type" value="Genomic_DNA"/>
</dbReference>
<dbReference type="GO" id="GO:0008783">
    <property type="term" value="F:agmatinase activity"/>
    <property type="evidence" value="ECO:0007669"/>
    <property type="project" value="TreeGrafter"/>
</dbReference>
<evidence type="ECO:0000313" key="4">
    <source>
        <dbReference type="EMBL" id="GAL83675.1"/>
    </source>
</evidence>
<dbReference type="InterPro" id="IPR023696">
    <property type="entry name" value="Ureohydrolase_dom_sf"/>
</dbReference>
<evidence type="ECO:0000256" key="1">
    <source>
        <dbReference type="ARBA" id="ARBA00022723"/>
    </source>
</evidence>
<evidence type="ECO:0000256" key="2">
    <source>
        <dbReference type="ARBA" id="ARBA00022801"/>
    </source>
</evidence>
<dbReference type="RefSeq" id="WP_045459283.1">
    <property type="nucleotide sequence ID" value="NZ_BBLT01000002.1"/>
</dbReference>
<dbReference type="Proteomes" id="UP000030185">
    <property type="component" value="Unassembled WGS sequence"/>
</dbReference>
<keyword evidence="2" id="KW-0378">Hydrolase</keyword>
<dbReference type="AlphaFoldDB" id="A0A098L9R3"/>
<protein>
    <submittedName>
        <fullName evidence="4">Formiminoglutamase-like protein</fullName>
    </submittedName>
</protein>
<evidence type="ECO:0000256" key="3">
    <source>
        <dbReference type="PROSITE-ProRule" id="PRU00742"/>
    </source>
</evidence>
<organism evidence="4 5">
    <name type="scientific">Sporocytophaga myxococcoides</name>
    <dbReference type="NCBI Taxonomy" id="153721"/>
    <lineage>
        <taxon>Bacteria</taxon>
        <taxon>Pseudomonadati</taxon>
        <taxon>Bacteroidota</taxon>
        <taxon>Cytophagia</taxon>
        <taxon>Cytophagales</taxon>
        <taxon>Cytophagaceae</taxon>
        <taxon>Sporocytophaga</taxon>
    </lineage>
</organism>
<keyword evidence="5" id="KW-1185">Reference proteome</keyword>
<dbReference type="Pfam" id="PF00491">
    <property type="entry name" value="Arginase"/>
    <property type="match status" value="1"/>
</dbReference>